<dbReference type="Proteomes" id="UP000218231">
    <property type="component" value="Unassembled WGS sequence"/>
</dbReference>
<dbReference type="EMBL" id="LIAE01008137">
    <property type="protein sequence ID" value="PAV75285.1"/>
    <property type="molecule type" value="Genomic_DNA"/>
</dbReference>
<keyword evidence="9" id="KW-1185">Reference proteome</keyword>
<dbReference type="Pfam" id="PF04628">
    <property type="entry name" value="Sedlin_N"/>
    <property type="match status" value="1"/>
</dbReference>
<dbReference type="Gene3D" id="3.30.450.70">
    <property type="match status" value="1"/>
</dbReference>
<dbReference type="STRING" id="2018661.A0A2A2KMV6"/>
<dbReference type="GO" id="GO:0006888">
    <property type="term" value="P:endoplasmic reticulum to Golgi vesicle-mediated transport"/>
    <property type="evidence" value="ECO:0007669"/>
    <property type="project" value="InterPro"/>
</dbReference>
<proteinExistence type="inferred from homology"/>
<comment type="similarity">
    <text evidence="3">Belongs to the TRAPP small subunits family. Sedlin subfamily.</text>
</comment>
<dbReference type="InterPro" id="IPR011012">
    <property type="entry name" value="Longin-like_dom_sf"/>
</dbReference>
<dbReference type="InterPro" id="IPR004108">
    <property type="entry name" value="Fe_hydrogenase_lsu_C"/>
</dbReference>
<keyword evidence="4" id="KW-0931">ER-Golgi transport</keyword>
<name>A0A2A2KMV6_9BILA</name>
<dbReference type="InterPro" id="IPR050340">
    <property type="entry name" value="Cytosolic_Fe-S_CAF"/>
</dbReference>
<organism evidence="8 9">
    <name type="scientific">Diploscapter pachys</name>
    <dbReference type="NCBI Taxonomy" id="2018661"/>
    <lineage>
        <taxon>Eukaryota</taxon>
        <taxon>Metazoa</taxon>
        <taxon>Ecdysozoa</taxon>
        <taxon>Nematoda</taxon>
        <taxon>Chromadorea</taxon>
        <taxon>Rhabditida</taxon>
        <taxon>Rhabditina</taxon>
        <taxon>Rhabditomorpha</taxon>
        <taxon>Rhabditoidea</taxon>
        <taxon>Rhabditidae</taxon>
        <taxon>Diploscapter</taxon>
    </lineage>
</organism>
<dbReference type="AlphaFoldDB" id="A0A2A2KMV6"/>
<dbReference type="SUPFAM" id="SSF64356">
    <property type="entry name" value="SNARE-like"/>
    <property type="match status" value="1"/>
</dbReference>
<dbReference type="SUPFAM" id="SSF53920">
    <property type="entry name" value="Fe-only hydrogenase"/>
    <property type="match status" value="1"/>
</dbReference>
<sequence length="502" mass="55259">MGSGVISFAIFGRDNSRLFSSLSDAEVQSNPDLEMFIFCSLDIFDEKASKAQEMYLGQLYSDQKYKSFGLLTNSGIRMLLVLDLKCSSLQDQELRALFKRLHIQYCNAITNPFYSIGAPLNSRIVFKMEDGFSGVVRLSNISDFIAPNLDCVIPLETKTVHKKPENSLVKIHAKDKPETCEKIESQPAVKISLNDCLACNGCITSAETVLIEEQSIERFWSTVGSKSLSVVSVSPQSVASIAASRQIHISTAARLISAYFRSLGVSYVVDSSIGRQFALSLAYSECSTSPSAASAPILSSACPGFVCFAEKSQGQLLVPLISKIRSPQAINGALVKDYLRRKFNLQPEEVYHATVMPCYDKKLEASRPDFLVPGSSTVRETDLVISTAELASVLKDQELPTNEDLSEDWLHDFSRGKLIGEPGGSSGGYAERVAREHAAKTGRSITRKRIDKNSEVLEVDSEPKFRVGKVYGFRHIQNMVRKMKSGKGEKFNYIEVMACPGG</sequence>
<reference evidence="8 9" key="1">
    <citation type="journal article" date="2017" name="Curr. Biol.">
        <title>Genome architecture and evolution of a unichromosomal asexual nematode.</title>
        <authorList>
            <person name="Fradin H."/>
            <person name="Zegar C."/>
            <person name="Gutwein M."/>
            <person name="Lucas J."/>
            <person name="Kovtun M."/>
            <person name="Corcoran D."/>
            <person name="Baugh L.R."/>
            <person name="Kiontke K."/>
            <person name="Gunsalus K."/>
            <person name="Fitch D.H."/>
            <person name="Piano F."/>
        </authorList>
    </citation>
    <scope>NUCLEOTIDE SEQUENCE [LARGE SCALE GENOMIC DNA]</scope>
    <source>
        <strain evidence="8">PF1309</strain>
    </source>
</reference>
<comment type="similarity">
    <text evidence="2">Belongs to the NARF family.</text>
</comment>
<dbReference type="InterPro" id="IPR009016">
    <property type="entry name" value="Fe_hydrogenase"/>
</dbReference>
<evidence type="ECO:0000313" key="9">
    <source>
        <dbReference type="Proteomes" id="UP000218231"/>
    </source>
</evidence>
<evidence type="ECO:0000256" key="2">
    <source>
        <dbReference type="ARBA" id="ARBA00006596"/>
    </source>
</evidence>
<dbReference type="InterPro" id="IPR044760">
    <property type="entry name" value="TRAPPC2L"/>
</dbReference>
<comment type="subcellular location">
    <subcellularLocation>
        <location evidence="1">Cytoplasm</location>
        <location evidence="1">Perinuclear region</location>
    </subcellularLocation>
</comment>
<dbReference type="PANTHER" id="PTHR11615">
    <property type="entry name" value="NITRATE, FORMATE, IRON DEHYDROGENASE"/>
    <property type="match status" value="1"/>
</dbReference>
<dbReference type="CDD" id="cd14854">
    <property type="entry name" value="TRAPPC2L"/>
    <property type="match status" value="1"/>
</dbReference>
<dbReference type="Pfam" id="PF02906">
    <property type="entry name" value="Fe_hyd_lg_C"/>
    <property type="match status" value="1"/>
</dbReference>
<feature type="domain" description="Iron hydrogenase large subunit C-terminal" evidence="7">
    <location>
        <begin position="230"/>
        <end position="502"/>
    </location>
</feature>
<protein>
    <recommendedName>
        <fullName evidence="5">Trafficking protein particle complex subunit 2-like protein</fullName>
    </recommendedName>
</protein>
<evidence type="ECO:0000256" key="6">
    <source>
        <dbReference type="ARBA" id="ARBA00025700"/>
    </source>
</evidence>
<accession>A0A2A2KMV6</accession>
<dbReference type="Gene3D" id="3.40.50.1780">
    <property type="match status" value="1"/>
</dbReference>
<evidence type="ECO:0000256" key="5">
    <source>
        <dbReference type="ARBA" id="ARBA00024408"/>
    </source>
</evidence>
<comment type="function">
    <text evidence="6">Component of the cytosolic iron-sulfur (Fe/S) protein assembly machinery. Required for maturation of extramitochondrial Fe/S proteins.</text>
</comment>
<evidence type="ECO:0000256" key="1">
    <source>
        <dbReference type="ARBA" id="ARBA00004556"/>
    </source>
</evidence>
<comment type="caution">
    <text evidence="8">The sequence shown here is derived from an EMBL/GenBank/DDBJ whole genome shotgun (WGS) entry which is preliminary data.</text>
</comment>
<gene>
    <name evidence="8" type="ORF">WR25_03646</name>
</gene>
<keyword evidence="4" id="KW-0813">Transport</keyword>
<dbReference type="Gene3D" id="3.40.950.10">
    <property type="entry name" value="Fe-only Hydrogenase (Larger Subunit), Chain L, domain 3"/>
    <property type="match status" value="1"/>
</dbReference>
<dbReference type="InterPro" id="IPR006722">
    <property type="entry name" value="Sedlin"/>
</dbReference>
<evidence type="ECO:0000259" key="7">
    <source>
        <dbReference type="Pfam" id="PF02906"/>
    </source>
</evidence>
<evidence type="ECO:0000256" key="3">
    <source>
        <dbReference type="ARBA" id="ARBA00006626"/>
    </source>
</evidence>
<evidence type="ECO:0000313" key="8">
    <source>
        <dbReference type="EMBL" id="PAV75285.1"/>
    </source>
</evidence>
<dbReference type="GO" id="GO:0048471">
    <property type="term" value="C:perinuclear region of cytoplasm"/>
    <property type="evidence" value="ECO:0007669"/>
    <property type="project" value="UniProtKB-SubCell"/>
</dbReference>
<evidence type="ECO:0000256" key="4">
    <source>
        <dbReference type="ARBA" id="ARBA00022892"/>
    </source>
</evidence>
<dbReference type="OrthoDB" id="10253113at2759"/>